<reference evidence="4" key="1">
    <citation type="submission" date="2016-10" db="EMBL/GenBank/DDBJ databases">
        <authorList>
            <person name="Varghese N."/>
            <person name="Submissions S."/>
        </authorList>
    </citation>
    <scope>NUCLEOTIDE SEQUENCE [LARGE SCALE GENOMIC DNA]</scope>
    <source>
        <strain evidence="4">OR362-8,ATCC BAA-1266,JCM 13504</strain>
    </source>
</reference>
<dbReference type="Proteomes" id="UP000199029">
    <property type="component" value="Unassembled WGS sequence"/>
</dbReference>
<evidence type="ECO:0000313" key="4">
    <source>
        <dbReference type="Proteomes" id="UP000199029"/>
    </source>
</evidence>
<dbReference type="InterPro" id="IPR032710">
    <property type="entry name" value="NTF2-like_dom_sf"/>
</dbReference>
<dbReference type="OrthoDB" id="1357763at2"/>
<evidence type="ECO:0000313" key="3">
    <source>
        <dbReference type="EMBL" id="SFQ66937.1"/>
    </source>
</evidence>
<sequence>MPSKLLPFLLFLGLSCGTVYGQTKRPKTSAAPAPQAAAPYKAAAQGELYQKVAKLDAEMFAAFNAKDVDKLMSYFAENVEFYHDKGGLSNFSQTKEGFARLFAQTPDISRTLVAGSLEVYPVKEYGAMHIGVHRFCHVENGKDDCGNSKFVMVWQQQGDAWKITRVVSYDH</sequence>
<proteinExistence type="predicted"/>
<dbReference type="AlphaFoldDB" id="A0A1I6AEG8"/>
<evidence type="ECO:0000259" key="2">
    <source>
        <dbReference type="Pfam" id="PF14534"/>
    </source>
</evidence>
<protein>
    <recommendedName>
        <fullName evidence="2">DUF4440 domain-containing protein</fullName>
    </recommendedName>
</protein>
<keyword evidence="4" id="KW-1185">Reference proteome</keyword>
<evidence type="ECO:0000256" key="1">
    <source>
        <dbReference type="SAM" id="SignalP"/>
    </source>
</evidence>
<accession>A0A1I6AEG8</accession>
<gene>
    <name evidence="3" type="ORF">SAMN04515668_3591</name>
</gene>
<dbReference type="InterPro" id="IPR027843">
    <property type="entry name" value="DUF4440"/>
</dbReference>
<feature type="domain" description="DUF4440" evidence="2">
    <location>
        <begin position="52"/>
        <end position="163"/>
    </location>
</feature>
<dbReference type="SUPFAM" id="SSF54427">
    <property type="entry name" value="NTF2-like"/>
    <property type="match status" value="1"/>
</dbReference>
<organism evidence="3 4">
    <name type="scientific">Hymenobacter arizonensis</name>
    <name type="common">Siccationidurans arizonensis</name>
    <dbReference type="NCBI Taxonomy" id="1227077"/>
    <lineage>
        <taxon>Bacteria</taxon>
        <taxon>Pseudomonadati</taxon>
        <taxon>Bacteroidota</taxon>
        <taxon>Cytophagia</taxon>
        <taxon>Cytophagales</taxon>
        <taxon>Hymenobacteraceae</taxon>
        <taxon>Hymenobacter</taxon>
    </lineage>
</organism>
<feature type="chain" id="PRO_5011630661" description="DUF4440 domain-containing protein" evidence="1">
    <location>
        <begin position="22"/>
        <end position="171"/>
    </location>
</feature>
<dbReference type="EMBL" id="FOXS01000005">
    <property type="protein sequence ID" value="SFQ66937.1"/>
    <property type="molecule type" value="Genomic_DNA"/>
</dbReference>
<dbReference type="STRING" id="1227077.SAMN04515668_3591"/>
<dbReference type="Pfam" id="PF14534">
    <property type="entry name" value="DUF4440"/>
    <property type="match status" value="1"/>
</dbReference>
<name>A0A1I6AEG8_HYMAR</name>
<feature type="signal peptide" evidence="1">
    <location>
        <begin position="1"/>
        <end position="21"/>
    </location>
</feature>
<dbReference type="RefSeq" id="WP_092676708.1">
    <property type="nucleotide sequence ID" value="NZ_FOXS01000005.1"/>
</dbReference>
<dbReference type="Gene3D" id="3.10.450.50">
    <property type="match status" value="1"/>
</dbReference>
<keyword evidence="1" id="KW-0732">Signal</keyword>
<dbReference type="PROSITE" id="PS51257">
    <property type="entry name" value="PROKAR_LIPOPROTEIN"/>
    <property type="match status" value="1"/>
</dbReference>